<evidence type="ECO:0000313" key="2">
    <source>
        <dbReference type="Proteomes" id="UP001172386"/>
    </source>
</evidence>
<dbReference type="Proteomes" id="UP001172386">
    <property type="component" value="Unassembled WGS sequence"/>
</dbReference>
<sequence length="125" mass="13864">MGSIDPTTMADDTKNIPTEESDSAQKLIHDLSADNTHTLPLWAQMTKLNPPEPNPQCVPHIWRYDEVRPYLLRAGELITEKQAERRVLMLVNPNKGTLSSFYSTIARVVAALGVPGEVLGVVNEK</sequence>
<reference evidence="1" key="1">
    <citation type="submission" date="2022-10" db="EMBL/GenBank/DDBJ databases">
        <title>Culturing micro-colonial fungi from biological soil crusts in the Mojave desert and describing Neophaeococcomyces mojavensis, and introducing the new genera and species Taxawa tesnikishii.</title>
        <authorList>
            <person name="Kurbessoian T."/>
            <person name="Stajich J.E."/>
        </authorList>
    </citation>
    <scope>NUCLEOTIDE SEQUENCE</scope>
    <source>
        <strain evidence="1">JES_112</strain>
    </source>
</reference>
<evidence type="ECO:0000313" key="1">
    <source>
        <dbReference type="EMBL" id="KAJ9659309.1"/>
    </source>
</evidence>
<dbReference type="EMBL" id="JAPDRQ010000041">
    <property type="protein sequence ID" value="KAJ9659309.1"/>
    <property type="molecule type" value="Genomic_DNA"/>
</dbReference>
<gene>
    <name evidence="1" type="ORF">H2198_003185</name>
</gene>
<keyword evidence="2" id="KW-1185">Reference proteome</keyword>
<accession>A0ACC3AC05</accession>
<comment type="caution">
    <text evidence="1">The sequence shown here is derived from an EMBL/GenBank/DDBJ whole genome shotgun (WGS) entry which is preliminary data.</text>
</comment>
<name>A0ACC3AC05_9EURO</name>
<protein>
    <submittedName>
        <fullName evidence="1">Uncharacterized protein</fullName>
    </submittedName>
</protein>
<organism evidence="1 2">
    <name type="scientific">Neophaeococcomyces mojaviensis</name>
    <dbReference type="NCBI Taxonomy" id="3383035"/>
    <lineage>
        <taxon>Eukaryota</taxon>
        <taxon>Fungi</taxon>
        <taxon>Dikarya</taxon>
        <taxon>Ascomycota</taxon>
        <taxon>Pezizomycotina</taxon>
        <taxon>Eurotiomycetes</taxon>
        <taxon>Chaetothyriomycetidae</taxon>
        <taxon>Chaetothyriales</taxon>
        <taxon>Chaetothyriales incertae sedis</taxon>
        <taxon>Neophaeococcomyces</taxon>
    </lineage>
</organism>
<proteinExistence type="predicted"/>